<dbReference type="CDD" id="cd00637">
    <property type="entry name" value="7tm_classA_rhodopsin-like"/>
    <property type="match status" value="1"/>
</dbReference>
<evidence type="ECO:0000256" key="2">
    <source>
        <dbReference type="ARBA" id="ARBA00010663"/>
    </source>
</evidence>
<feature type="transmembrane region" description="Helical" evidence="8">
    <location>
        <begin position="25"/>
        <end position="49"/>
    </location>
</feature>
<feature type="transmembrane region" description="Helical" evidence="8">
    <location>
        <begin position="277"/>
        <end position="296"/>
    </location>
</feature>
<comment type="subcellular location">
    <subcellularLocation>
        <location evidence="1">Cell membrane</location>
        <topology evidence="1">Multi-pass membrane protein</topology>
    </subcellularLocation>
</comment>
<dbReference type="Gene3D" id="1.20.1070.10">
    <property type="entry name" value="Rhodopsin 7-helix transmembrane proteins"/>
    <property type="match status" value="1"/>
</dbReference>
<feature type="transmembrane region" description="Helical" evidence="8">
    <location>
        <begin position="99"/>
        <end position="120"/>
    </location>
</feature>
<evidence type="ECO:0000259" key="9">
    <source>
        <dbReference type="PROSITE" id="PS50262"/>
    </source>
</evidence>
<keyword evidence="5 8" id="KW-1133">Transmembrane helix</keyword>
<evidence type="ECO:0000256" key="1">
    <source>
        <dbReference type="ARBA" id="ARBA00004651"/>
    </source>
</evidence>
<feature type="transmembrane region" description="Helical" evidence="8">
    <location>
        <begin position="184"/>
        <end position="208"/>
    </location>
</feature>
<keyword evidence="6 8" id="KW-0472">Membrane</keyword>
<evidence type="ECO:0000313" key="11">
    <source>
        <dbReference type="Proteomes" id="UP001187531"/>
    </source>
</evidence>
<reference evidence="10" key="1">
    <citation type="submission" date="2023-07" db="EMBL/GenBank/DDBJ databases">
        <title>Chromosome-level genome assembly of Artemia franciscana.</title>
        <authorList>
            <person name="Jo E."/>
        </authorList>
    </citation>
    <scope>NUCLEOTIDE SEQUENCE</scope>
    <source>
        <tissue evidence="10">Whole body</tissue>
    </source>
</reference>
<evidence type="ECO:0000256" key="5">
    <source>
        <dbReference type="ARBA" id="ARBA00022989"/>
    </source>
</evidence>
<dbReference type="Pfam" id="PF00001">
    <property type="entry name" value="7tm_1"/>
    <property type="match status" value="1"/>
</dbReference>
<dbReference type="SUPFAM" id="SSF81321">
    <property type="entry name" value="Family A G protein-coupled receptor-like"/>
    <property type="match status" value="1"/>
</dbReference>
<dbReference type="Proteomes" id="UP001187531">
    <property type="component" value="Unassembled WGS sequence"/>
</dbReference>
<feature type="transmembrane region" description="Helical" evidence="8">
    <location>
        <begin position="240"/>
        <end position="257"/>
    </location>
</feature>
<dbReference type="PANTHER" id="PTHR24241:SF170">
    <property type="entry name" value="G-PROTEIN COUPLED RECEPTORS FAMILY 1 PROFILE DOMAIN-CONTAINING PROTEIN"/>
    <property type="match status" value="1"/>
</dbReference>
<feature type="transmembrane region" description="Helical" evidence="8">
    <location>
        <begin position="141"/>
        <end position="164"/>
    </location>
</feature>
<keyword evidence="3" id="KW-1003">Cell membrane</keyword>
<accession>A0AA88I7E2</accession>
<dbReference type="GO" id="GO:0004930">
    <property type="term" value="F:G protein-coupled receptor activity"/>
    <property type="evidence" value="ECO:0007669"/>
    <property type="project" value="InterPro"/>
</dbReference>
<dbReference type="AlphaFoldDB" id="A0AA88I7E2"/>
<keyword evidence="7" id="KW-0675">Receptor</keyword>
<feature type="transmembrane region" description="Helical" evidence="8">
    <location>
        <begin position="61"/>
        <end position="87"/>
    </location>
</feature>
<dbReference type="PROSITE" id="PS50262">
    <property type="entry name" value="G_PROTEIN_RECEP_F1_2"/>
    <property type="match status" value="1"/>
</dbReference>
<evidence type="ECO:0000256" key="3">
    <source>
        <dbReference type="ARBA" id="ARBA00022475"/>
    </source>
</evidence>
<gene>
    <name evidence="10" type="ORF">QYM36_005237</name>
</gene>
<dbReference type="PANTHER" id="PTHR24241">
    <property type="entry name" value="NEUROPEPTIDE RECEPTOR-RELATED G-PROTEIN COUPLED RECEPTOR"/>
    <property type="match status" value="1"/>
</dbReference>
<keyword evidence="11" id="KW-1185">Reference proteome</keyword>
<evidence type="ECO:0000256" key="6">
    <source>
        <dbReference type="ARBA" id="ARBA00023136"/>
    </source>
</evidence>
<evidence type="ECO:0000313" key="10">
    <source>
        <dbReference type="EMBL" id="KAK2719686.1"/>
    </source>
</evidence>
<keyword evidence="4 8" id="KW-0812">Transmembrane</keyword>
<evidence type="ECO:0000256" key="8">
    <source>
        <dbReference type="SAM" id="Phobius"/>
    </source>
</evidence>
<organism evidence="10 11">
    <name type="scientific">Artemia franciscana</name>
    <name type="common">Brine shrimp</name>
    <name type="synonym">Artemia sanfranciscana</name>
    <dbReference type="NCBI Taxonomy" id="6661"/>
    <lineage>
        <taxon>Eukaryota</taxon>
        <taxon>Metazoa</taxon>
        <taxon>Ecdysozoa</taxon>
        <taxon>Arthropoda</taxon>
        <taxon>Crustacea</taxon>
        <taxon>Branchiopoda</taxon>
        <taxon>Anostraca</taxon>
        <taxon>Artemiidae</taxon>
        <taxon>Artemia</taxon>
    </lineage>
</organism>
<dbReference type="GO" id="GO:0042277">
    <property type="term" value="F:peptide binding"/>
    <property type="evidence" value="ECO:0007669"/>
    <property type="project" value="TreeGrafter"/>
</dbReference>
<dbReference type="PRINTS" id="PR00237">
    <property type="entry name" value="GPCRRHODOPSN"/>
</dbReference>
<dbReference type="InterPro" id="IPR017452">
    <property type="entry name" value="GPCR_Rhodpsn_7TM"/>
</dbReference>
<comment type="similarity">
    <text evidence="2">Belongs to the G-protein coupled receptor 1 family.</text>
</comment>
<evidence type="ECO:0000256" key="7">
    <source>
        <dbReference type="ARBA" id="ARBA00023170"/>
    </source>
</evidence>
<dbReference type="GO" id="GO:0032870">
    <property type="term" value="P:cellular response to hormone stimulus"/>
    <property type="evidence" value="ECO:0007669"/>
    <property type="project" value="TreeGrafter"/>
</dbReference>
<dbReference type="EMBL" id="JAVRJZ010000008">
    <property type="protein sequence ID" value="KAK2719686.1"/>
    <property type="molecule type" value="Genomic_DNA"/>
</dbReference>
<name>A0AA88I7E2_ARTSF</name>
<evidence type="ECO:0000256" key="4">
    <source>
        <dbReference type="ARBA" id="ARBA00022692"/>
    </source>
</evidence>
<comment type="caution">
    <text evidence="10">The sequence shown here is derived from an EMBL/GenBank/DDBJ whole genome shotgun (WGS) entry which is preliminary data.</text>
</comment>
<dbReference type="InterPro" id="IPR000276">
    <property type="entry name" value="GPCR_Rhodpsn"/>
</dbReference>
<feature type="domain" description="G-protein coupled receptors family 1 profile" evidence="9">
    <location>
        <begin position="41"/>
        <end position="293"/>
    </location>
</feature>
<dbReference type="GO" id="GO:0005886">
    <property type="term" value="C:plasma membrane"/>
    <property type="evidence" value="ECO:0007669"/>
    <property type="project" value="UniProtKB-SubCell"/>
</dbReference>
<protein>
    <recommendedName>
        <fullName evidence="9">G-protein coupled receptors family 1 profile domain-containing protein</fullName>
    </recommendedName>
</protein>
<sequence>MEPLEAVMYRPDGLYKSDSADPFSVLRVTVVGLISITVIVTNMLNLVWFLSAKGRQSIINYYFSSLSTADFICGALVLPASASTAYLGFWPYDSTSCAIIGYISTSLWVVSVYTYMWIGVDRYLAIKKQSRYEVVQTSTRCQCWIIFSWITAFLGCCPPLLGFGEPYFDKKAKFCHLGWNNMPAYSITFGILVLFPTICTVIFCYVFVFGKMRKLKIVITKQGKGYESALGETLTNPNHVMSFIVIIAFWLAWIPYISTKLYENVSNESISAPLNFILFWFAISNSFWKFPIYFMMQPTFRHGMSLILRSVFCQRSAISEFLQGEEPFFETVPVPV</sequence>
<proteinExistence type="inferred from homology"/>